<dbReference type="PANTHER" id="PTHR33490">
    <property type="entry name" value="BLR5614 PROTEIN-RELATED"/>
    <property type="match status" value="1"/>
</dbReference>
<reference evidence="1 2" key="1">
    <citation type="journal article" date="2020" name="Nature">
        <title>Isolation of an archaeon at the prokaryote-eukaryote interface.</title>
        <authorList>
            <person name="Imachi H."/>
            <person name="Nobu M.K."/>
            <person name="Nakahara N."/>
            <person name="Morono Y."/>
            <person name="Ogawara M."/>
            <person name="Takaki Y."/>
            <person name="Takano Y."/>
            <person name="Uematsu K."/>
            <person name="Ikuta T."/>
            <person name="Ito M."/>
            <person name="Matsui Y."/>
            <person name="Miyazaki M."/>
            <person name="Murata K."/>
            <person name="Saito Y."/>
            <person name="Sakai S."/>
            <person name="Song C."/>
            <person name="Tasumi E."/>
            <person name="Yamanaka Y."/>
            <person name="Yamaguchi T."/>
            <person name="Kamagata Y."/>
            <person name="Tamaki H."/>
            <person name="Takai K."/>
        </authorList>
    </citation>
    <scope>NUCLEOTIDE SEQUENCE [LARGE SCALE GENOMIC DNA]</scope>
    <source>
        <strain evidence="1 2">MK-D1</strain>
    </source>
</reference>
<keyword evidence="2" id="KW-1185">Reference proteome</keyword>
<dbReference type="InterPro" id="IPR038765">
    <property type="entry name" value="Papain-like_cys_pep_sf"/>
</dbReference>
<sequence length="266" mass="30068">MKKIHLNKKNKILAVIVVLLVVGPITVILMLMNNSPSQSYNVISQDLDLDEMNSYPQEIIRINENSAGIDIDIKVKIDKNRLKSVPLENYTYKDEIAYFQNPSSKIQSNSSIIAELAEEIIGEEQDILTIVRLVANWTSSSISYDELLASQIWNGQSQTQDALTTLELMTGTCSEYANVFIAVMRYIGVPTRFITGKRFEGSYHAWAEIYLYEIGWIPVDPQHNVINYCYESNDFVILTCVKLFAGLDFVDIGIKLADLGTIIKKI</sequence>
<gene>
    <name evidence="1" type="ORF">DSAG12_00895</name>
</gene>
<dbReference type="Proteomes" id="UP000321408">
    <property type="component" value="Chromosome"/>
</dbReference>
<dbReference type="EMBL" id="CP042905">
    <property type="protein sequence ID" value="QEE15072.2"/>
    <property type="molecule type" value="Genomic_DNA"/>
</dbReference>
<proteinExistence type="predicted"/>
<dbReference type="SMART" id="SM00460">
    <property type="entry name" value="TGc"/>
    <property type="match status" value="1"/>
</dbReference>
<dbReference type="PANTHER" id="PTHR33490:SF6">
    <property type="entry name" value="SLL1049 PROTEIN"/>
    <property type="match status" value="1"/>
</dbReference>
<evidence type="ECO:0000313" key="1">
    <source>
        <dbReference type="EMBL" id="QEE15072.2"/>
    </source>
</evidence>
<name>A0A5B9D7K6_9ARCH</name>
<dbReference type="InterPro" id="IPR002931">
    <property type="entry name" value="Transglutaminase-like"/>
</dbReference>
<evidence type="ECO:0000313" key="2">
    <source>
        <dbReference type="Proteomes" id="UP000321408"/>
    </source>
</evidence>
<protein>
    <submittedName>
        <fullName evidence="1">Transglutaminase-like domain-containing protein</fullName>
    </submittedName>
</protein>
<dbReference type="Pfam" id="PF01841">
    <property type="entry name" value="Transglut_core"/>
    <property type="match status" value="1"/>
</dbReference>
<organism evidence="1 2">
    <name type="scientific">Promethearchaeum syntrophicum</name>
    <dbReference type="NCBI Taxonomy" id="2594042"/>
    <lineage>
        <taxon>Archaea</taxon>
        <taxon>Promethearchaeati</taxon>
        <taxon>Promethearchaeota</taxon>
        <taxon>Promethearchaeia</taxon>
        <taxon>Promethearchaeales</taxon>
        <taxon>Promethearchaeaceae</taxon>
        <taxon>Promethearchaeum</taxon>
    </lineage>
</organism>
<dbReference type="KEGG" id="psyt:DSAG12_00895"/>
<accession>A0A5B9D7K6</accession>
<dbReference type="AlphaFoldDB" id="A0A5B9D7K6"/>
<dbReference type="SUPFAM" id="SSF54001">
    <property type="entry name" value="Cysteine proteinases"/>
    <property type="match status" value="1"/>
</dbReference>
<reference evidence="1 2" key="2">
    <citation type="journal article" date="2024" name="Int. J. Syst. Evol. Microbiol.">
        <title>Promethearchaeum syntrophicum gen. nov., sp. nov., an anaerobic, obligately syntrophic archaeon, the first isolate of the lineage 'Asgard' archaea, and proposal of the new archaeal phylum Promethearchaeota phyl. nov. and kingdom Promethearchaeati regn. nov.</title>
        <authorList>
            <person name="Imachi H."/>
            <person name="Nobu M.K."/>
            <person name="Kato S."/>
            <person name="Takaki Y."/>
            <person name="Miyazaki M."/>
            <person name="Miyata M."/>
            <person name="Ogawara M."/>
            <person name="Saito Y."/>
            <person name="Sakai S."/>
            <person name="Tahara Y.O."/>
            <person name="Takano Y."/>
            <person name="Tasumi E."/>
            <person name="Uematsu K."/>
            <person name="Yoshimura T."/>
            <person name="Itoh T."/>
            <person name="Ohkuma M."/>
            <person name="Takai K."/>
        </authorList>
    </citation>
    <scope>NUCLEOTIDE SEQUENCE [LARGE SCALE GENOMIC DNA]</scope>
    <source>
        <strain evidence="1 2">MK-D1</strain>
    </source>
</reference>
<dbReference type="Gene3D" id="3.10.620.30">
    <property type="match status" value="1"/>
</dbReference>